<dbReference type="PROSITE" id="PS51515">
    <property type="entry name" value="BIN3_SAM"/>
    <property type="match status" value="1"/>
</dbReference>
<dbReference type="OrthoDB" id="540004at2759"/>
<organism evidence="4 5">
    <name type="scientific">Smittium culicis</name>
    <dbReference type="NCBI Taxonomy" id="133412"/>
    <lineage>
        <taxon>Eukaryota</taxon>
        <taxon>Fungi</taxon>
        <taxon>Fungi incertae sedis</taxon>
        <taxon>Zoopagomycota</taxon>
        <taxon>Kickxellomycotina</taxon>
        <taxon>Harpellomycetes</taxon>
        <taxon>Harpellales</taxon>
        <taxon>Legeriomycetaceae</taxon>
        <taxon>Smittium</taxon>
    </lineage>
</organism>
<dbReference type="Pfam" id="PF08242">
    <property type="entry name" value="Methyltransf_12"/>
    <property type="match status" value="1"/>
</dbReference>
<sequence>MNSEKKRLRHGNYPNYYGYRNPGDWRNDPRLSAIPKEIFDNSMCVDIGCNSGILTIELTKKFSISEIVGVDIDQNLIKTAKNNLYFANSLQNHKITNESTELIKSQRNSESFDESINYNHFPISMPILFGTLPCRPSRLRKMDDFSNSKDLTNDIKEKFSSTNNHVNNKKITARKSLSEKIKFYYLDYLNDETNWIFPEKVDVIFA</sequence>
<evidence type="ECO:0000256" key="2">
    <source>
        <dbReference type="RuleBase" id="RU367087"/>
    </source>
</evidence>
<accession>A0A1R1YMJ8</accession>
<dbReference type="InterPro" id="IPR029063">
    <property type="entry name" value="SAM-dependent_MTases_sf"/>
</dbReference>
<dbReference type="SUPFAM" id="SSF53335">
    <property type="entry name" value="S-adenosyl-L-methionine-dependent methyltransferases"/>
    <property type="match status" value="1"/>
</dbReference>
<dbReference type="GO" id="GO:0008173">
    <property type="term" value="F:RNA methyltransferase activity"/>
    <property type="evidence" value="ECO:0007669"/>
    <property type="project" value="UniProtKB-UniRule"/>
</dbReference>
<protein>
    <recommendedName>
        <fullName evidence="2">RNA methyltransferase</fullName>
        <ecNumber evidence="2">2.1.1.-</ecNumber>
    </recommendedName>
</protein>
<dbReference type="EMBL" id="LSSM01000701">
    <property type="protein sequence ID" value="OMJ28141.1"/>
    <property type="molecule type" value="Genomic_DNA"/>
</dbReference>
<comment type="caution">
    <text evidence="4">The sequence shown here is derived from an EMBL/GenBank/DDBJ whole genome shotgun (WGS) entry which is preliminary data.</text>
</comment>
<keyword evidence="2 4" id="KW-0808">Transferase</keyword>
<comment type="similarity">
    <text evidence="2">Belongs to the methyltransferase superfamily.</text>
</comment>
<gene>
    <name evidence="4" type="ORF">AYI69_g2396</name>
</gene>
<dbReference type="GO" id="GO:0032259">
    <property type="term" value="P:methylation"/>
    <property type="evidence" value="ECO:0007669"/>
    <property type="project" value="UniProtKB-KW"/>
</dbReference>
<keyword evidence="2 4" id="KW-0489">Methyltransferase</keyword>
<dbReference type="GO" id="GO:0040031">
    <property type="term" value="P:snRNA modification"/>
    <property type="evidence" value="ECO:0007669"/>
    <property type="project" value="TreeGrafter"/>
</dbReference>
<dbReference type="EC" id="2.1.1.-" evidence="2"/>
<dbReference type="InterPro" id="IPR039772">
    <property type="entry name" value="Bin3-like"/>
</dbReference>
<keyword evidence="1 2" id="KW-0949">S-adenosyl-L-methionine</keyword>
<keyword evidence="5" id="KW-1185">Reference proteome</keyword>
<evidence type="ECO:0000256" key="1">
    <source>
        <dbReference type="PROSITE-ProRule" id="PRU00848"/>
    </source>
</evidence>
<dbReference type="Gene3D" id="3.40.50.150">
    <property type="entry name" value="Vaccinia Virus protein VP39"/>
    <property type="match status" value="1"/>
</dbReference>
<proteinExistence type="inferred from homology"/>
<evidence type="ECO:0000313" key="4">
    <source>
        <dbReference type="EMBL" id="OMJ28141.1"/>
    </source>
</evidence>
<name>A0A1R1YMJ8_9FUNG</name>
<dbReference type="AlphaFoldDB" id="A0A1R1YMJ8"/>
<dbReference type="GO" id="GO:0017069">
    <property type="term" value="F:snRNA binding"/>
    <property type="evidence" value="ECO:0007669"/>
    <property type="project" value="TreeGrafter"/>
</dbReference>
<evidence type="ECO:0000313" key="5">
    <source>
        <dbReference type="Proteomes" id="UP000187429"/>
    </source>
</evidence>
<dbReference type="PANTHER" id="PTHR12315:SF0">
    <property type="entry name" value="7SK SNRNA METHYLPHOSPHATE CAPPING ENZYME"/>
    <property type="match status" value="1"/>
</dbReference>
<dbReference type="GO" id="GO:0008171">
    <property type="term" value="F:O-methyltransferase activity"/>
    <property type="evidence" value="ECO:0007669"/>
    <property type="project" value="UniProtKB-UniRule"/>
</dbReference>
<dbReference type="Proteomes" id="UP000187429">
    <property type="component" value="Unassembled WGS sequence"/>
</dbReference>
<feature type="domain" description="Bin3-type SAM" evidence="3">
    <location>
        <begin position="28"/>
        <end position="206"/>
    </location>
</feature>
<dbReference type="CDD" id="cd02440">
    <property type="entry name" value="AdoMet_MTases"/>
    <property type="match status" value="1"/>
</dbReference>
<dbReference type="PANTHER" id="PTHR12315">
    <property type="entry name" value="BICOID-INTERACTING PROTEIN RELATED"/>
    <property type="match status" value="1"/>
</dbReference>
<dbReference type="InterPro" id="IPR013217">
    <property type="entry name" value="Methyltransf_12"/>
</dbReference>
<dbReference type="InterPro" id="IPR024160">
    <property type="entry name" value="BIN3_SAM-bd_dom"/>
</dbReference>
<evidence type="ECO:0000259" key="3">
    <source>
        <dbReference type="PROSITE" id="PS51515"/>
    </source>
</evidence>
<reference evidence="5" key="1">
    <citation type="submission" date="2017-01" db="EMBL/GenBank/DDBJ databases">
        <authorList>
            <person name="Wang Y."/>
            <person name="White M."/>
            <person name="Kvist S."/>
            <person name="Moncalvo J.-M."/>
        </authorList>
    </citation>
    <scope>NUCLEOTIDE SEQUENCE [LARGE SCALE GENOMIC DNA]</scope>
    <source>
        <strain evidence="5">ID-206-W2</strain>
    </source>
</reference>